<dbReference type="Proteomes" id="UP000320055">
    <property type="component" value="Unassembled WGS sequence"/>
</dbReference>
<reference evidence="2 3" key="1">
    <citation type="submission" date="2019-01" db="EMBL/GenBank/DDBJ databases">
        <authorList>
            <person name="Brito A."/>
        </authorList>
    </citation>
    <scope>NUCLEOTIDE SEQUENCE [LARGE SCALE GENOMIC DNA]</scope>
    <source>
        <strain evidence="2">1</strain>
    </source>
</reference>
<organism evidence="2 3">
    <name type="scientific">Hyella patelloides LEGE 07179</name>
    <dbReference type="NCBI Taxonomy" id="945734"/>
    <lineage>
        <taxon>Bacteria</taxon>
        <taxon>Bacillati</taxon>
        <taxon>Cyanobacteriota</taxon>
        <taxon>Cyanophyceae</taxon>
        <taxon>Pleurocapsales</taxon>
        <taxon>Hyellaceae</taxon>
        <taxon>Hyella</taxon>
    </lineage>
</organism>
<accession>A0A563VIV4</accession>
<dbReference type="AlphaFoldDB" id="A0A563VIV4"/>
<feature type="region of interest" description="Disordered" evidence="1">
    <location>
        <begin position="312"/>
        <end position="351"/>
    </location>
</feature>
<keyword evidence="3" id="KW-1185">Reference proteome</keyword>
<sequence>MYKHKWAAIIYGRSYHLDFRFITIPQDFTTQEKDWAAQYVLATFSQANKLSSHPRWSLFKNETHCVVGVTCMVRDLLVNMDRDIIDLLSKDNRGRPLYVFVGYVTQLDRRKGLLDFPPFAEQNLQSFQDLYQYILEVWWVEEYYKDSKKPIFNDYQSLDFENQEVKAHDTLELAQQINHQEKYPYQTYLWHNTLEQKHKLWIASALCQKSISVCLGDQSIRNIVNSPFLNQTAINDSPEIIEGCAIKKINNSHQKLATKAATSPKENLSQVISNKVKGDIEVTLHQATMVKNKGCNFLQALGYLAPSDAISDRSLTSSSHKDGNFGFKNKDNPESDRKKNEPQGDRTQEWF</sequence>
<name>A0A563VIV4_9CYAN</name>
<evidence type="ECO:0000256" key="1">
    <source>
        <dbReference type="SAM" id="MobiDB-lite"/>
    </source>
</evidence>
<proteinExistence type="predicted"/>
<feature type="compositionally biased region" description="Basic and acidic residues" evidence="1">
    <location>
        <begin position="319"/>
        <end position="351"/>
    </location>
</feature>
<protein>
    <submittedName>
        <fullName evidence="2">Uncharacterized protein</fullName>
    </submittedName>
</protein>
<gene>
    <name evidence="2" type="ORF">H1P_1010022</name>
</gene>
<evidence type="ECO:0000313" key="2">
    <source>
        <dbReference type="EMBL" id="VEP11376.1"/>
    </source>
</evidence>
<evidence type="ECO:0000313" key="3">
    <source>
        <dbReference type="Proteomes" id="UP000320055"/>
    </source>
</evidence>
<dbReference type="EMBL" id="CAACVJ010000004">
    <property type="protein sequence ID" value="VEP11376.1"/>
    <property type="molecule type" value="Genomic_DNA"/>
</dbReference>
<dbReference type="RefSeq" id="WP_144868703.1">
    <property type="nucleotide sequence ID" value="NZ_LR213857.1"/>
</dbReference>
<dbReference type="OrthoDB" id="516471at2"/>